<name>A0A540NL24_MALBA</name>
<gene>
    <name evidence="2" type="ORF">C1H46_003077</name>
</gene>
<evidence type="ECO:0000313" key="3">
    <source>
        <dbReference type="Proteomes" id="UP000315295"/>
    </source>
</evidence>
<sequence>MPASGKHDTDSRKAHDADLAFKEDESRGSGGFGSGDDPLCSFQGRWRSSNCKVEARKCKGDDGRRQPCVT</sequence>
<proteinExistence type="predicted"/>
<reference evidence="2 3" key="1">
    <citation type="journal article" date="2019" name="G3 (Bethesda)">
        <title>Sequencing of a Wild Apple (Malus baccata) Genome Unravels the Differences Between Cultivated and Wild Apple Species Regarding Disease Resistance and Cold Tolerance.</title>
        <authorList>
            <person name="Chen X."/>
        </authorList>
    </citation>
    <scope>NUCLEOTIDE SEQUENCE [LARGE SCALE GENOMIC DNA]</scope>
    <source>
        <strain evidence="3">cv. Shandingzi</strain>
        <tissue evidence="2">Leaves</tissue>
    </source>
</reference>
<dbReference type="EMBL" id="VIEB01000031">
    <property type="protein sequence ID" value="TQE11343.1"/>
    <property type="molecule type" value="Genomic_DNA"/>
</dbReference>
<comment type="caution">
    <text evidence="2">The sequence shown here is derived from an EMBL/GenBank/DDBJ whole genome shotgun (WGS) entry which is preliminary data.</text>
</comment>
<keyword evidence="3" id="KW-1185">Reference proteome</keyword>
<feature type="region of interest" description="Disordered" evidence="1">
    <location>
        <begin position="1"/>
        <end position="35"/>
    </location>
</feature>
<accession>A0A540NL24</accession>
<evidence type="ECO:0000313" key="2">
    <source>
        <dbReference type="EMBL" id="TQE11343.1"/>
    </source>
</evidence>
<protein>
    <submittedName>
        <fullName evidence="2">Uncharacterized protein</fullName>
    </submittedName>
</protein>
<feature type="compositionally biased region" description="Basic and acidic residues" evidence="1">
    <location>
        <begin position="1"/>
        <end position="27"/>
    </location>
</feature>
<dbReference type="Proteomes" id="UP000315295">
    <property type="component" value="Unassembled WGS sequence"/>
</dbReference>
<organism evidence="2 3">
    <name type="scientific">Malus baccata</name>
    <name type="common">Siberian crab apple</name>
    <name type="synonym">Pyrus baccata</name>
    <dbReference type="NCBI Taxonomy" id="106549"/>
    <lineage>
        <taxon>Eukaryota</taxon>
        <taxon>Viridiplantae</taxon>
        <taxon>Streptophyta</taxon>
        <taxon>Embryophyta</taxon>
        <taxon>Tracheophyta</taxon>
        <taxon>Spermatophyta</taxon>
        <taxon>Magnoliopsida</taxon>
        <taxon>eudicotyledons</taxon>
        <taxon>Gunneridae</taxon>
        <taxon>Pentapetalae</taxon>
        <taxon>rosids</taxon>
        <taxon>fabids</taxon>
        <taxon>Rosales</taxon>
        <taxon>Rosaceae</taxon>
        <taxon>Amygdaloideae</taxon>
        <taxon>Maleae</taxon>
        <taxon>Malus</taxon>
    </lineage>
</organism>
<evidence type="ECO:0000256" key="1">
    <source>
        <dbReference type="SAM" id="MobiDB-lite"/>
    </source>
</evidence>
<dbReference type="AlphaFoldDB" id="A0A540NL24"/>